<feature type="compositionally biased region" description="Low complexity" evidence="15">
    <location>
        <begin position="138"/>
        <end position="150"/>
    </location>
</feature>
<evidence type="ECO:0000256" key="9">
    <source>
        <dbReference type="ARBA" id="ARBA00022777"/>
    </source>
</evidence>
<name>A0ABZ0ID60_9GAMM</name>
<feature type="domain" description="Histidine kinase" evidence="17">
    <location>
        <begin position="298"/>
        <end position="514"/>
    </location>
</feature>
<comment type="subcellular location">
    <subcellularLocation>
        <location evidence="2">Cell membrane</location>
        <topology evidence="2">Multi-pass membrane protein</topology>
    </subcellularLocation>
</comment>
<dbReference type="GO" id="GO:0005524">
    <property type="term" value="F:ATP binding"/>
    <property type="evidence" value="ECO:0007669"/>
    <property type="project" value="UniProtKB-KW"/>
</dbReference>
<evidence type="ECO:0000256" key="5">
    <source>
        <dbReference type="ARBA" id="ARBA00022553"/>
    </source>
</evidence>
<proteinExistence type="predicted"/>
<dbReference type="PANTHER" id="PTHR45528">
    <property type="entry name" value="SENSOR HISTIDINE KINASE CPXA"/>
    <property type="match status" value="1"/>
</dbReference>
<evidence type="ECO:0000259" key="17">
    <source>
        <dbReference type="PROSITE" id="PS50109"/>
    </source>
</evidence>
<keyword evidence="12" id="KW-0902">Two-component regulatory system</keyword>
<evidence type="ECO:0000256" key="13">
    <source>
        <dbReference type="ARBA" id="ARBA00023136"/>
    </source>
</evidence>
<organism evidence="19 20">
    <name type="scientific">Congregibacter brevis</name>
    <dbReference type="NCBI Taxonomy" id="3081201"/>
    <lineage>
        <taxon>Bacteria</taxon>
        <taxon>Pseudomonadati</taxon>
        <taxon>Pseudomonadota</taxon>
        <taxon>Gammaproteobacteria</taxon>
        <taxon>Cellvibrionales</taxon>
        <taxon>Halieaceae</taxon>
        <taxon>Congregibacter</taxon>
    </lineage>
</organism>
<dbReference type="RefSeq" id="WP_407327728.1">
    <property type="nucleotide sequence ID" value="NZ_CP136865.1"/>
</dbReference>
<accession>A0ABZ0ID60</accession>
<dbReference type="SUPFAM" id="SSF47384">
    <property type="entry name" value="Homodimeric domain of signal transducing histidine kinase"/>
    <property type="match status" value="1"/>
</dbReference>
<evidence type="ECO:0000256" key="16">
    <source>
        <dbReference type="SAM" id="Phobius"/>
    </source>
</evidence>
<keyword evidence="10 19" id="KW-0067">ATP-binding</keyword>
<evidence type="ECO:0000256" key="10">
    <source>
        <dbReference type="ARBA" id="ARBA00022840"/>
    </source>
</evidence>
<dbReference type="PROSITE" id="PS50885">
    <property type="entry name" value="HAMP"/>
    <property type="match status" value="1"/>
</dbReference>
<reference evidence="19 20" key="1">
    <citation type="submission" date="2023-10" db="EMBL/GenBank/DDBJ databases">
        <title>Two novel species belonging to the OM43/NOR5 clade.</title>
        <authorList>
            <person name="Park M."/>
        </authorList>
    </citation>
    <scope>NUCLEOTIDE SEQUENCE [LARGE SCALE GENOMIC DNA]</scope>
    <source>
        <strain evidence="19 20">IMCC45268</strain>
    </source>
</reference>
<feature type="region of interest" description="Disordered" evidence="15">
    <location>
        <begin position="83"/>
        <end position="150"/>
    </location>
</feature>
<keyword evidence="4" id="KW-1003">Cell membrane</keyword>
<evidence type="ECO:0000256" key="3">
    <source>
        <dbReference type="ARBA" id="ARBA00012438"/>
    </source>
</evidence>
<evidence type="ECO:0000313" key="19">
    <source>
        <dbReference type="EMBL" id="WOJ97040.1"/>
    </source>
</evidence>
<dbReference type="InterPro" id="IPR036890">
    <property type="entry name" value="HATPase_C_sf"/>
</dbReference>
<dbReference type="PANTHER" id="PTHR45528:SF1">
    <property type="entry name" value="SENSOR HISTIDINE KINASE CPXA"/>
    <property type="match status" value="1"/>
</dbReference>
<evidence type="ECO:0000313" key="20">
    <source>
        <dbReference type="Proteomes" id="UP001626549"/>
    </source>
</evidence>
<dbReference type="InterPro" id="IPR050398">
    <property type="entry name" value="HssS/ArlS-like"/>
</dbReference>
<feature type="compositionally biased region" description="Polar residues" evidence="15">
    <location>
        <begin position="83"/>
        <end position="92"/>
    </location>
</feature>
<dbReference type="SUPFAM" id="SSF55874">
    <property type="entry name" value="ATPase domain of HSP90 chaperone/DNA topoisomerase II/histidine kinase"/>
    <property type="match status" value="1"/>
</dbReference>
<dbReference type="SMART" id="SM00387">
    <property type="entry name" value="HATPase_c"/>
    <property type="match status" value="1"/>
</dbReference>
<comment type="catalytic activity">
    <reaction evidence="1">
        <text>ATP + protein L-histidine = ADP + protein N-phospho-L-histidine.</text>
        <dbReference type="EC" id="2.7.13.3"/>
    </reaction>
</comment>
<protein>
    <recommendedName>
        <fullName evidence="3">histidine kinase</fullName>
        <ecNumber evidence="3">2.7.13.3</ecNumber>
    </recommendedName>
</protein>
<dbReference type="Proteomes" id="UP001626549">
    <property type="component" value="Chromosome"/>
</dbReference>
<evidence type="ECO:0000256" key="15">
    <source>
        <dbReference type="SAM" id="MobiDB-lite"/>
    </source>
</evidence>
<dbReference type="Pfam" id="PF00512">
    <property type="entry name" value="HisKA"/>
    <property type="match status" value="1"/>
</dbReference>
<keyword evidence="5" id="KW-0597">Phosphoprotein</keyword>
<dbReference type="Pfam" id="PF02518">
    <property type="entry name" value="HATPase_c"/>
    <property type="match status" value="1"/>
</dbReference>
<feature type="coiled-coil region" evidence="14">
    <location>
        <begin position="271"/>
        <end position="298"/>
    </location>
</feature>
<evidence type="ECO:0000259" key="18">
    <source>
        <dbReference type="PROSITE" id="PS50885"/>
    </source>
</evidence>
<evidence type="ECO:0000256" key="7">
    <source>
        <dbReference type="ARBA" id="ARBA00022692"/>
    </source>
</evidence>
<feature type="domain" description="HAMP" evidence="18">
    <location>
        <begin position="238"/>
        <end position="290"/>
    </location>
</feature>
<dbReference type="CDD" id="cd06225">
    <property type="entry name" value="HAMP"/>
    <property type="match status" value="1"/>
</dbReference>
<evidence type="ECO:0000256" key="6">
    <source>
        <dbReference type="ARBA" id="ARBA00022679"/>
    </source>
</evidence>
<dbReference type="InterPro" id="IPR036097">
    <property type="entry name" value="HisK_dim/P_sf"/>
</dbReference>
<dbReference type="InterPro" id="IPR003661">
    <property type="entry name" value="HisK_dim/P_dom"/>
</dbReference>
<dbReference type="InterPro" id="IPR003594">
    <property type="entry name" value="HATPase_dom"/>
</dbReference>
<dbReference type="PROSITE" id="PS50109">
    <property type="entry name" value="HIS_KIN"/>
    <property type="match status" value="1"/>
</dbReference>
<dbReference type="InterPro" id="IPR003660">
    <property type="entry name" value="HAMP_dom"/>
</dbReference>
<keyword evidence="8" id="KW-0547">Nucleotide-binding</keyword>
<dbReference type="EMBL" id="CP136865">
    <property type="protein sequence ID" value="WOJ97040.1"/>
    <property type="molecule type" value="Genomic_DNA"/>
</dbReference>
<keyword evidence="20" id="KW-1185">Reference proteome</keyword>
<dbReference type="Gene3D" id="1.10.287.130">
    <property type="match status" value="1"/>
</dbReference>
<dbReference type="Gene3D" id="3.30.565.10">
    <property type="entry name" value="Histidine kinase-like ATPase, C-terminal domain"/>
    <property type="match status" value="1"/>
</dbReference>
<dbReference type="EC" id="2.7.13.3" evidence="3"/>
<keyword evidence="9" id="KW-0418">Kinase</keyword>
<keyword evidence="14" id="KW-0175">Coiled coil</keyword>
<keyword evidence="6" id="KW-0808">Transferase</keyword>
<dbReference type="CDD" id="cd00082">
    <property type="entry name" value="HisKA"/>
    <property type="match status" value="1"/>
</dbReference>
<evidence type="ECO:0000256" key="12">
    <source>
        <dbReference type="ARBA" id="ARBA00023012"/>
    </source>
</evidence>
<evidence type="ECO:0000256" key="4">
    <source>
        <dbReference type="ARBA" id="ARBA00022475"/>
    </source>
</evidence>
<feature type="transmembrane region" description="Helical" evidence="16">
    <location>
        <begin position="219"/>
        <end position="237"/>
    </location>
</feature>
<dbReference type="InterPro" id="IPR004358">
    <property type="entry name" value="Sig_transdc_His_kin-like_C"/>
</dbReference>
<evidence type="ECO:0000256" key="11">
    <source>
        <dbReference type="ARBA" id="ARBA00022989"/>
    </source>
</evidence>
<dbReference type="InterPro" id="IPR005467">
    <property type="entry name" value="His_kinase_dom"/>
</dbReference>
<sequence length="518" mass="55702">MSLSIVQKLVAAFIGLTLIVLVATLGLARWSFQQGFLDYVNALEQTRLERIQTRLASDYLDSDGRWDFVTDAYLGNILRPRAQSSATNSQLSPPGPRARQAQTDGPPPPRPGNRRQGRAVGPGPGGLGGPPPGEVGGPRRAPIVPPSESVSSFVPPTALFDANDEQIAGIAIDSTSPSIIRVPVVANGLKVGELRSDPRRQIDAPLETRFSKRQLTTSWIIGLISLGLALVVSLVLARGLSAPVKRMISGVGKLSTGDYGNRMQEQRKDELGQLTRDIDHLASTLEEAQSARNRLLADVSHELRTPLTVLTGEIEALKDGLRSFDATQLESLDQEVQRLRYLVNDLYELSLSDAGGLRYELRPMKLAGLIESLVSGVEARVTDSGLTISVSNKPRVDLPVLGDTRRLEQLFTNVLENSIAYTDAPGSIDIHLSASGTQAVVRFDDSAPGASRAECEKLFEPLYRKDSSRARRSGGAGLGLAICRNIAIAHSGTITAVPSPRGGVSVVLEIPLSKEERL</sequence>
<keyword evidence="13 16" id="KW-0472">Membrane</keyword>
<keyword evidence="11 16" id="KW-1133">Transmembrane helix</keyword>
<dbReference type="SUPFAM" id="SSF158472">
    <property type="entry name" value="HAMP domain-like"/>
    <property type="match status" value="1"/>
</dbReference>
<dbReference type="SMART" id="SM00388">
    <property type="entry name" value="HisKA"/>
    <property type="match status" value="1"/>
</dbReference>
<evidence type="ECO:0000256" key="2">
    <source>
        <dbReference type="ARBA" id="ARBA00004651"/>
    </source>
</evidence>
<gene>
    <name evidence="19" type="ORF">R0137_00360</name>
</gene>
<dbReference type="Gene3D" id="6.10.340.10">
    <property type="match status" value="1"/>
</dbReference>
<dbReference type="Pfam" id="PF00672">
    <property type="entry name" value="HAMP"/>
    <property type="match status" value="1"/>
</dbReference>
<evidence type="ECO:0000256" key="8">
    <source>
        <dbReference type="ARBA" id="ARBA00022741"/>
    </source>
</evidence>
<dbReference type="PRINTS" id="PR00344">
    <property type="entry name" value="BCTRLSENSOR"/>
</dbReference>
<evidence type="ECO:0000256" key="1">
    <source>
        <dbReference type="ARBA" id="ARBA00000085"/>
    </source>
</evidence>
<dbReference type="SMART" id="SM00304">
    <property type="entry name" value="HAMP"/>
    <property type="match status" value="1"/>
</dbReference>
<evidence type="ECO:0000256" key="14">
    <source>
        <dbReference type="SAM" id="Coils"/>
    </source>
</evidence>
<keyword evidence="7 16" id="KW-0812">Transmembrane</keyword>